<organism evidence="3 4">
    <name type="scientific">Aquincola agrisoli</name>
    <dbReference type="NCBI Taxonomy" id="3119538"/>
    <lineage>
        <taxon>Bacteria</taxon>
        <taxon>Pseudomonadati</taxon>
        <taxon>Pseudomonadota</taxon>
        <taxon>Betaproteobacteria</taxon>
        <taxon>Burkholderiales</taxon>
        <taxon>Sphaerotilaceae</taxon>
        <taxon>Aquincola</taxon>
    </lineage>
</organism>
<dbReference type="GO" id="GO:0004300">
    <property type="term" value="F:enoyl-CoA hydratase activity"/>
    <property type="evidence" value="ECO:0007669"/>
    <property type="project" value="TreeGrafter"/>
</dbReference>
<evidence type="ECO:0000259" key="1">
    <source>
        <dbReference type="Pfam" id="PF01575"/>
    </source>
</evidence>
<comment type="caution">
    <text evidence="3">The sequence shown here is derived from an EMBL/GenBank/DDBJ whole genome shotgun (WGS) entry which is preliminary data.</text>
</comment>
<dbReference type="InterPro" id="IPR029069">
    <property type="entry name" value="HotDog_dom_sf"/>
</dbReference>
<dbReference type="SUPFAM" id="SSF54637">
    <property type="entry name" value="Thioesterase/thiol ester dehydrase-isomerase"/>
    <property type="match status" value="2"/>
</dbReference>
<dbReference type="Pfam" id="PF01575">
    <property type="entry name" value="MaoC_dehydratas"/>
    <property type="match status" value="1"/>
</dbReference>
<name>A0AAW9QAM2_9BURK</name>
<reference evidence="3 4" key="1">
    <citation type="submission" date="2024-02" db="EMBL/GenBank/DDBJ databases">
        <title>Genome sequence of Aquincola sp. MAHUQ-54.</title>
        <authorList>
            <person name="Huq M.A."/>
        </authorList>
    </citation>
    <scope>NUCLEOTIDE SEQUENCE [LARGE SCALE GENOMIC DNA]</scope>
    <source>
        <strain evidence="3 4">MAHUQ-54</strain>
    </source>
</reference>
<evidence type="ECO:0000313" key="3">
    <source>
        <dbReference type="EMBL" id="MEF7612734.1"/>
    </source>
</evidence>
<dbReference type="InterPro" id="IPR002539">
    <property type="entry name" value="MaoC-like_dom"/>
</dbReference>
<dbReference type="Gene3D" id="3.10.129.10">
    <property type="entry name" value="Hotdog Thioesterase"/>
    <property type="match status" value="1"/>
</dbReference>
<evidence type="ECO:0000313" key="4">
    <source>
        <dbReference type="Proteomes" id="UP001336250"/>
    </source>
</evidence>
<dbReference type="PANTHER" id="PTHR13078">
    <property type="entry name" value="PEROXISOMAL MULTIFUNCTIONAL ENZYME TYPE 2-RELATED"/>
    <property type="match status" value="1"/>
</dbReference>
<gene>
    <name evidence="3" type="ORF">V4F39_02350</name>
</gene>
<accession>A0AAW9QAM2</accession>
<dbReference type="GO" id="GO:0044594">
    <property type="term" value="F:17-beta-hydroxysteroid dehydrogenase (NAD+) activity"/>
    <property type="evidence" value="ECO:0007669"/>
    <property type="project" value="TreeGrafter"/>
</dbReference>
<proteinExistence type="predicted"/>
<dbReference type="RefSeq" id="WP_332287629.1">
    <property type="nucleotide sequence ID" value="NZ_JAZIBG010000009.1"/>
</dbReference>
<dbReference type="EMBL" id="JAZIBG010000009">
    <property type="protein sequence ID" value="MEF7612734.1"/>
    <property type="molecule type" value="Genomic_DNA"/>
</dbReference>
<sequence length="299" mass="31501">MAVDLGSVGRSLGPREVHWSARDVMLYALGVGAGQADACQELEYTTENSTGVALKVLPTFALTLVQRAALRPGFGDVDLSDIVHAGQRLSLHQPLDIDGTVAVSAAIGAVEPKRSGTLVHVDSDLRSPRGSLVAQARSTLFVRRCADGARLPGRTAQEVEAPGPDAPAVRRILAPTRPDQALLYRLAGDVNPLHSDPLVAERAGHGRPILHGLCSLGTAVRRLLSEFRLDAGAVRGVEARFTGPVWPGETLAIDAVRADQALRFSARAEGGRPVLAAGVLHFDGALRPTGLAAVNLRRC</sequence>
<dbReference type="AlphaFoldDB" id="A0AAW9QAM2"/>
<feature type="domain" description="MaoC-like" evidence="1">
    <location>
        <begin position="167"/>
        <end position="263"/>
    </location>
</feature>
<dbReference type="GO" id="GO:0006635">
    <property type="term" value="P:fatty acid beta-oxidation"/>
    <property type="evidence" value="ECO:0007669"/>
    <property type="project" value="TreeGrafter"/>
</dbReference>
<dbReference type="PANTHER" id="PTHR13078:SF56">
    <property type="entry name" value="PEROXISOMAL MULTIFUNCTIONAL ENZYME TYPE 2"/>
    <property type="match status" value="1"/>
</dbReference>
<dbReference type="Proteomes" id="UP001336250">
    <property type="component" value="Unassembled WGS sequence"/>
</dbReference>
<evidence type="ECO:0000259" key="2">
    <source>
        <dbReference type="Pfam" id="PF22622"/>
    </source>
</evidence>
<dbReference type="InterPro" id="IPR054357">
    <property type="entry name" value="MFE-2_N"/>
</dbReference>
<protein>
    <submittedName>
        <fullName evidence="3">MaoC/PaaZ C-terminal domain-containing protein</fullName>
    </submittedName>
</protein>
<feature type="domain" description="Peroxisomal multifunctional enzyme type 2-like N-terminal" evidence="2">
    <location>
        <begin position="20"/>
        <end position="143"/>
    </location>
</feature>
<dbReference type="Pfam" id="PF22622">
    <property type="entry name" value="MFE-2_hydrat-2_N"/>
    <property type="match status" value="1"/>
</dbReference>
<dbReference type="GO" id="GO:0003857">
    <property type="term" value="F:(3S)-3-hydroxyacyl-CoA dehydrogenase (NAD+) activity"/>
    <property type="evidence" value="ECO:0007669"/>
    <property type="project" value="TreeGrafter"/>
</dbReference>
<keyword evidence="4" id="KW-1185">Reference proteome</keyword>